<feature type="transmembrane region" description="Helical" evidence="2">
    <location>
        <begin position="34"/>
        <end position="54"/>
    </location>
</feature>
<proteinExistence type="predicted"/>
<feature type="transmembrane region" description="Helical" evidence="2">
    <location>
        <begin position="6"/>
        <end position="27"/>
    </location>
</feature>
<evidence type="ECO:0008006" key="5">
    <source>
        <dbReference type="Google" id="ProtNLM"/>
    </source>
</evidence>
<keyword evidence="2" id="KW-1133">Transmembrane helix</keyword>
<evidence type="ECO:0000313" key="3">
    <source>
        <dbReference type="EMBL" id="SNS76445.1"/>
    </source>
</evidence>
<protein>
    <recommendedName>
        <fullName evidence="5">DUF1622 domain-containing protein</fullName>
    </recommendedName>
</protein>
<dbReference type="RefSeq" id="WP_217897439.1">
    <property type="nucleotide sequence ID" value="NZ_FZOH01000008.1"/>
</dbReference>
<feature type="region of interest" description="Disordered" evidence="1">
    <location>
        <begin position="80"/>
        <end position="106"/>
    </location>
</feature>
<dbReference type="Proteomes" id="UP000198386">
    <property type="component" value="Unassembled WGS sequence"/>
</dbReference>
<keyword evidence="2" id="KW-0812">Transmembrane</keyword>
<evidence type="ECO:0000313" key="4">
    <source>
        <dbReference type="Proteomes" id="UP000198386"/>
    </source>
</evidence>
<accession>A0A239H5M6</accession>
<dbReference type="Pfam" id="PF07784">
    <property type="entry name" value="DUF1622"/>
    <property type="match status" value="1"/>
</dbReference>
<reference evidence="4" key="1">
    <citation type="submission" date="2017-06" db="EMBL/GenBank/DDBJ databases">
        <authorList>
            <person name="Varghese N."/>
            <person name="Submissions S."/>
        </authorList>
    </citation>
    <scope>NUCLEOTIDE SEQUENCE [LARGE SCALE GENOMIC DNA]</scope>
    <source>
        <strain evidence="4">DSM 45423</strain>
    </source>
</reference>
<evidence type="ECO:0000256" key="1">
    <source>
        <dbReference type="SAM" id="MobiDB-lite"/>
    </source>
</evidence>
<dbReference type="AlphaFoldDB" id="A0A239H5M6"/>
<sequence>MTSLGPLPGLLAVGVGGLALVAGAVTLASTRRPALALGVFLDLLLAAGLLRLAAEPTWTSLGTAAAVVLLRRLIGVGLRAGGRSLSPPVLAPAPGGRRRGADEEPL</sequence>
<dbReference type="InterPro" id="IPR012427">
    <property type="entry name" value="DUF1622"/>
</dbReference>
<dbReference type="EMBL" id="FZOH01000008">
    <property type="protein sequence ID" value="SNS76445.1"/>
    <property type="molecule type" value="Genomic_DNA"/>
</dbReference>
<keyword evidence="2" id="KW-0472">Membrane</keyword>
<name>A0A239H5M6_9ACTN</name>
<keyword evidence="4" id="KW-1185">Reference proteome</keyword>
<evidence type="ECO:0000256" key="2">
    <source>
        <dbReference type="SAM" id="Phobius"/>
    </source>
</evidence>
<gene>
    <name evidence="3" type="ORF">SAMN04488107_3695</name>
</gene>
<organism evidence="3 4">
    <name type="scientific">Geodermatophilus saharensis</name>
    <dbReference type="NCBI Taxonomy" id="1137994"/>
    <lineage>
        <taxon>Bacteria</taxon>
        <taxon>Bacillati</taxon>
        <taxon>Actinomycetota</taxon>
        <taxon>Actinomycetes</taxon>
        <taxon>Geodermatophilales</taxon>
        <taxon>Geodermatophilaceae</taxon>
        <taxon>Geodermatophilus</taxon>
    </lineage>
</organism>